<comment type="caution">
    <text evidence="2">The sequence shown here is derived from an EMBL/GenBank/DDBJ whole genome shotgun (WGS) entry which is preliminary data.</text>
</comment>
<feature type="region of interest" description="Disordered" evidence="1">
    <location>
        <begin position="1"/>
        <end position="78"/>
    </location>
</feature>
<dbReference type="AlphaFoldDB" id="A0AAD5V7C2"/>
<evidence type="ECO:0000313" key="2">
    <source>
        <dbReference type="EMBL" id="KAJ3488005.1"/>
    </source>
</evidence>
<organism evidence="2 3">
    <name type="scientific">Meripilus lineatus</name>
    <dbReference type="NCBI Taxonomy" id="2056292"/>
    <lineage>
        <taxon>Eukaryota</taxon>
        <taxon>Fungi</taxon>
        <taxon>Dikarya</taxon>
        <taxon>Basidiomycota</taxon>
        <taxon>Agaricomycotina</taxon>
        <taxon>Agaricomycetes</taxon>
        <taxon>Polyporales</taxon>
        <taxon>Meripilaceae</taxon>
        <taxon>Meripilus</taxon>
    </lineage>
</organism>
<proteinExistence type="predicted"/>
<name>A0AAD5V7C2_9APHY</name>
<dbReference type="Proteomes" id="UP001212997">
    <property type="component" value="Unassembled WGS sequence"/>
</dbReference>
<feature type="compositionally biased region" description="Basic and acidic residues" evidence="1">
    <location>
        <begin position="1"/>
        <end position="23"/>
    </location>
</feature>
<keyword evidence="3" id="KW-1185">Reference proteome</keyword>
<accession>A0AAD5V7C2</accession>
<gene>
    <name evidence="2" type="ORF">NLI96_g3164</name>
</gene>
<evidence type="ECO:0000256" key="1">
    <source>
        <dbReference type="SAM" id="MobiDB-lite"/>
    </source>
</evidence>
<sequence length="103" mass="11777">MSDVRAPEESGELKEENKEEALKKGGGRSHSSESFCTPDSDGEVHAADSRTSIHLLHRTSLSTPAPPSCRQKERRDNDDDIEMGELVYLWYVRYIMSFYIERN</sequence>
<evidence type="ECO:0000313" key="3">
    <source>
        <dbReference type="Proteomes" id="UP001212997"/>
    </source>
</evidence>
<dbReference type="EMBL" id="JANAWD010000077">
    <property type="protein sequence ID" value="KAJ3488005.1"/>
    <property type="molecule type" value="Genomic_DNA"/>
</dbReference>
<reference evidence="2" key="1">
    <citation type="submission" date="2022-07" db="EMBL/GenBank/DDBJ databases">
        <title>Genome Sequence of Physisporinus lineatus.</title>
        <authorList>
            <person name="Buettner E."/>
        </authorList>
    </citation>
    <scope>NUCLEOTIDE SEQUENCE</scope>
    <source>
        <strain evidence="2">VT162</strain>
    </source>
</reference>
<protein>
    <submittedName>
        <fullName evidence="2">Uncharacterized protein</fullName>
    </submittedName>
</protein>